<dbReference type="OrthoDB" id="3800479at2759"/>
<dbReference type="EMBL" id="MCFA01000013">
    <property type="protein sequence ID" value="ORY17355.1"/>
    <property type="molecule type" value="Genomic_DNA"/>
</dbReference>
<gene>
    <name evidence="1" type="ORF">BCR34DRAFT_53147</name>
</gene>
<comment type="caution">
    <text evidence="1">The sequence shown here is derived from an EMBL/GenBank/DDBJ whole genome shotgun (WGS) entry which is preliminary data.</text>
</comment>
<protein>
    <submittedName>
        <fullName evidence="1">Uncharacterized protein</fullName>
    </submittedName>
</protein>
<name>A0A1Y2A5N7_9PLEO</name>
<proteinExistence type="predicted"/>
<dbReference type="Proteomes" id="UP000193144">
    <property type="component" value="Unassembled WGS sequence"/>
</dbReference>
<keyword evidence="2" id="KW-1185">Reference proteome</keyword>
<evidence type="ECO:0000313" key="2">
    <source>
        <dbReference type="Proteomes" id="UP000193144"/>
    </source>
</evidence>
<evidence type="ECO:0000313" key="1">
    <source>
        <dbReference type="EMBL" id="ORY17355.1"/>
    </source>
</evidence>
<dbReference type="AlphaFoldDB" id="A0A1Y2A5N7"/>
<reference evidence="1 2" key="1">
    <citation type="submission" date="2016-07" db="EMBL/GenBank/DDBJ databases">
        <title>Pervasive Adenine N6-methylation of Active Genes in Fungi.</title>
        <authorList>
            <consortium name="DOE Joint Genome Institute"/>
            <person name="Mondo S.J."/>
            <person name="Dannebaum R.O."/>
            <person name="Kuo R.C."/>
            <person name="Labutti K."/>
            <person name="Haridas S."/>
            <person name="Kuo A."/>
            <person name="Salamov A."/>
            <person name="Ahrendt S.R."/>
            <person name="Lipzen A."/>
            <person name="Sullivan W."/>
            <person name="Andreopoulos W.B."/>
            <person name="Clum A."/>
            <person name="Lindquist E."/>
            <person name="Daum C."/>
            <person name="Ramamoorthy G.K."/>
            <person name="Gryganskyi A."/>
            <person name="Culley D."/>
            <person name="Magnuson J.K."/>
            <person name="James T.Y."/>
            <person name="O'Malley M.A."/>
            <person name="Stajich J.E."/>
            <person name="Spatafora J.W."/>
            <person name="Visel A."/>
            <person name="Grigoriev I.V."/>
        </authorList>
    </citation>
    <scope>NUCLEOTIDE SEQUENCE [LARGE SCALE GENOMIC DNA]</scope>
    <source>
        <strain evidence="1 2">CBS 115471</strain>
    </source>
</reference>
<accession>A0A1Y2A5N7</accession>
<organism evidence="1 2">
    <name type="scientific">Clohesyomyces aquaticus</name>
    <dbReference type="NCBI Taxonomy" id="1231657"/>
    <lineage>
        <taxon>Eukaryota</taxon>
        <taxon>Fungi</taxon>
        <taxon>Dikarya</taxon>
        <taxon>Ascomycota</taxon>
        <taxon>Pezizomycotina</taxon>
        <taxon>Dothideomycetes</taxon>
        <taxon>Pleosporomycetidae</taxon>
        <taxon>Pleosporales</taxon>
        <taxon>Lindgomycetaceae</taxon>
        <taxon>Clohesyomyces</taxon>
    </lineage>
</organism>
<sequence length="182" mass="19483">MPSWVCCRCQSSCQGTAVDVGCTNWGCDHIRCPSCPVEASDALQYDSDSDSVSICGEDACNIPPASHTLRPASPLDQLPVAGLSTPTFTVLDHNGVKPIPAPKLNTLQRDIPLTQSDFAPSNPTFAPSALAHHNAGPTQRGETYVWYCCYCNDGPNGYGVVYGCPMCGRLKCDNCRVEVVKN</sequence>